<feature type="transmembrane region" description="Helical" evidence="8">
    <location>
        <begin position="166"/>
        <end position="191"/>
    </location>
</feature>
<feature type="transmembrane region" description="Helical" evidence="8">
    <location>
        <begin position="211"/>
        <end position="230"/>
    </location>
</feature>
<keyword evidence="10" id="KW-1185">Reference proteome</keyword>
<dbReference type="InterPro" id="IPR000522">
    <property type="entry name" value="ABC_transptr_permease_BtuC"/>
</dbReference>
<dbReference type="AlphaFoldDB" id="A0A5N1K6W0"/>
<dbReference type="EMBL" id="VYXQ01000001">
    <property type="protein sequence ID" value="KAA9370998.1"/>
    <property type="molecule type" value="Genomic_DNA"/>
</dbReference>
<dbReference type="CDD" id="cd06550">
    <property type="entry name" value="TM_ABC_iron-siderophores_like"/>
    <property type="match status" value="1"/>
</dbReference>
<accession>A0A5N1K6W0</accession>
<comment type="caution">
    <text evidence="9">The sequence shown here is derived from an EMBL/GenBank/DDBJ whole genome shotgun (WGS) entry which is preliminary data.</text>
</comment>
<keyword evidence="6 8" id="KW-1133">Transmembrane helix</keyword>
<evidence type="ECO:0000256" key="6">
    <source>
        <dbReference type="ARBA" id="ARBA00022989"/>
    </source>
</evidence>
<dbReference type="Proteomes" id="UP000327108">
    <property type="component" value="Unassembled WGS sequence"/>
</dbReference>
<evidence type="ECO:0000256" key="8">
    <source>
        <dbReference type="SAM" id="Phobius"/>
    </source>
</evidence>
<dbReference type="SUPFAM" id="SSF81345">
    <property type="entry name" value="ABC transporter involved in vitamin B12 uptake, BtuC"/>
    <property type="match status" value="1"/>
</dbReference>
<keyword evidence="3" id="KW-0813">Transport</keyword>
<dbReference type="GO" id="GO:0033214">
    <property type="term" value="P:siderophore-iron import into cell"/>
    <property type="evidence" value="ECO:0007669"/>
    <property type="project" value="TreeGrafter"/>
</dbReference>
<evidence type="ECO:0000313" key="10">
    <source>
        <dbReference type="Proteomes" id="UP000327108"/>
    </source>
</evidence>
<name>A0A5N1K6W0_9HYPH</name>
<feature type="transmembrane region" description="Helical" evidence="8">
    <location>
        <begin position="108"/>
        <end position="129"/>
    </location>
</feature>
<dbReference type="Pfam" id="PF01032">
    <property type="entry name" value="FecCD"/>
    <property type="match status" value="1"/>
</dbReference>
<feature type="transmembrane region" description="Helical" evidence="8">
    <location>
        <begin position="242"/>
        <end position="265"/>
    </location>
</feature>
<feature type="transmembrane region" description="Helical" evidence="8">
    <location>
        <begin position="76"/>
        <end position="96"/>
    </location>
</feature>
<protein>
    <submittedName>
        <fullName evidence="9">Iron ABC transporter permease</fullName>
    </submittedName>
</protein>
<proteinExistence type="inferred from homology"/>
<comment type="similarity">
    <text evidence="2">Belongs to the binding-protein-dependent transport system permease family. FecCD subfamily.</text>
</comment>
<feature type="transmembrane region" description="Helical" evidence="8">
    <location>
        <begin position="325"/>
        <end position="343"/>
    </location>
</feature>
<evidence type="ECO:0000256" key="3">
    <source>
        <dbReference type="ARBA" id="ARBA00022448"/>
    </source>
</evidence>
<evidence type="ECO:0000256" key="2">
    <source>
        <dbReference type="ARBA" id="ARBA00007935"/>
    </source>
</evidence>
<organism evidence="9 10">
    <name type="scientific">Ochrobactrum quorumnocens</name>
    <dbReference type="NCBI Taxonomy" id="271865"/>
    <lineage>
        <taxon>Bacteria</taxon>
        <taxon>Pseudomonadati</taxon>
        <taxon>Pseudomonadota</taxon>
        <taxon>Alphaproteobacteria</taxon>
        <taxon>Hyphomicrobiales</taxon>
        <taxon>Brucellaceae</taxon>
        <taxon>Brucella/Ochrobactrum group</taxon>
        <taxon>Ochrobactrum</taxon>
    </lineage>
</organism>
<keyword evidence="7 8" id="KW-0472">Membrane</keyword>
<dbReference type="PANTHER" id="PTHR30472">
    <property type="entry name" value="FERRIC ENTEROBACTIN TRANSPORT SYSTEM PERMEASE PROTEIN"/>
    <property type="match status" value="1"/>
</dbReference>
<sequence>MTSDPTSLSDRSRALRVSLRQRRMWGLCAGLLVLGMAVLASLALGSRSIPLGDTLQAMWSPDIQNDQHLIIRELRIPRTIVAILAGLALGVAGAVMQAVTRNPLAEPGLLGINAGAAVAVILGIVAFNLTSMVQYVWFAFLGAGLAGVAVFILGRSNGTGTNPVRLVLAGAGVSVVLASVTGIIIINAPLAVFDQFRHWSAGSVEGRGYDVIAVLAISVVLGLIIAFSIAGKLNAIALGKELGAALGVNVYSTWLLSCLTVMLLAGAATAGAGPIGFVGLVAPHLARAIVGPNYRWILPYAALFAAILLLGADIIGRVIAAPSEVAAGIVSMLIGGPFFIFVVRRFRLSKL</sequence>
<dbReference type="PANTHER" id="PTHR30472:SF1">
    <property type="entry name" value="FE(3+) DICITRATE TRANSPORT SYSTEM PERMEASE PROTEIN FECC-RELATED"/>
    <property type="match status" value="1"/>
</dbReference>
<dbReference type="FunFam" id="1.10.3470.10:FF:000001">
    <property type="entry name" value="Vitamin B12 ABC transporter permease BtuC"/>
    <property type="match status" value="1"/>
</dbReference>
<dbReference type="GO" id="GO:0005886">
    <property type="term" value="C:plasma membrane"/>
    <property type="evidence" value="ECO:0007669"/>
    <property type="project" value="UniProtKB-SubCell"/>
</dbReference>
<dbReference type="GO" id="GO:0022857">
    <property type="term" value="F:transmembrane transporter activity"/>
    <property type="evidence" value="ECO:0007669"/>
    <property type="project" value="InterPro"/>
</dbReference>
<evidence type="ECO:0000256" key="5">
    <source>
        <dbReference type="ARBA" id="ARBA00022692"/>
    </source>
</evidence>
<evidence type="ECO:0000256" key="4">
    <source>
        <dbReference type="ARBA" id="ARBA00022475"/>
    </source>
</evidence>
<dbReference type="Gene3D" id="1.10.3470.10">
    <property type="entry name" value="ABC transporter involved in vitamin B12 uptake, BtuC"/>
    <property type="match status" value="1"/>
</dbReference>
<dbReference type="InterPro" id="IPR037294">
    <property type="entry name" value="ABC_BtuC-like"/>
</dbReference>
<feature type="transmembrane region" description="Helical" evidence="8">
    <location>
        <begin position="271"/>
        <end position="290"/>
    </location>
</feature>
<feature type="transmembrane region" description="Helical" evidence="8">
    <location>
        <begin position="135"/>
        <end position="154"/>
    </location>
</feature>
<evidence type="ECO:0000256" key="7">
    <source>
        <dbReference type="ARBA" id="ARBA00023136"/>
    </source>
</evidence>
<feature type="transmembrane region" description="Helical" evidence="8">
    <location>
        <begin position="297"/>
        <end position="319"/>
    </location>
</feature>
<reference evidence="9 10" key="1">
    <citation type="submission" date="2019-09" db="EMBL/GenBank/DDBJ databases">
        <title>Biological control of the noxious weed angled onion (Allium triquetrum) thwarted by endophytic bacteria in Victoria, Australia.</title>
        <authorList>
            <person name="Tehranchian P."/>
            <person name="Adair R.J."/>
            <person name="Van T.H."/>
            <person name="Morrison P.D."/>
            <person name="Williams H."/>
            <person name="Lawrie A.C."/>
        </authorList>
    </citation>
    <scope>NUCLEOTIDE SEQUENCE [LARGE SCALE GENOMIC DNA]</scope>
    <source>
        <strain evidence="9 10">RPTAtOch1</strain>
    </source>
</reference>
<evidence type="ECO:0000256" key="1">
    <source>
        <dbReference type="ARBA" id="ARBA00004651"/>
    </source>
</evidence>
<comment type="subcellular location">
    <subcellularLocation>
        <location evidence="1">Cell membrane</location>
        <topology evidence="1">Multi-pass membrane protein</topology>
    </subcellularLocation>
</comment>
<keyword evidence="5 8" id="KW-0812">Transmembrane</keyword>
<keyword evidence="4" id="KW-1003">Cell membrane</keyword>
<gene>
    <name evidence="9" type="ORF">F3W84_00890</name>
</gene>
<evidence type="ECO:0000313" key="9">
    <source>
        <dbReference type="EMBL" id="KAA9370998.1"/>
    </source>
</evidence>